<dbReference type="EMBL" id="JAVSNH010000001">
    <property type="protein sequence ID" value="MDT4512471.1"/>
    <property type="molecule type" value="Genomic_DNA"/>
</dbReference>
<dbReference type="InterPro" id="IPR011871">
    <property type="entry name" value="Fib_succ_major"/>
</dbReference>
<feature type="chain" id="PRO_5042679819" evidence="1">
    <location>
        <begin position="24"/>
        <end position="628"/>
    </location>
</feature>
<evidence type="ECO:0000259" key="2">
    <source>
        <dbReference type="Pfam" id="PF09603"/>
    </source>
</evidence>
<dbReference type="EMBL" id="CP012801">
    <property type="protein sequence ID" value="ALJ62194.1"/>
    <property type="molecule type" value="Genomic_DNA"/>
</dbReference>
<accession>A0A0P0G5K3</accession>
<dbReference type="RefSeq" id="WP_029429072.1">
    <property type="nucleotide sequence ID" value="NZ_CP012801.1"/>
</dbReference>
<feature type="domain" description="Fibrobacter succinogenes major paralogous" evidence="2">
    <location>
        <begin position="406"/>
        <end position="627"/>
    </location>
</feature>
<evidence type="ECO:0000313" key="4">
    <source>
        <dbReference type="EMBL" id="MDT4512471.1"/>
    </source>
</evidence>
<sequence length="628" mass="68994">MNHSYKKIIVPALLGTLFLGACSDDASFEGEGKQQTYSLVVKGITTSGSDSSEELRDVSVFQFSDGNLYKTQQLTPESNGQSSISALSGSRLYFLTGVTLPVQEEGITEEEFRNMTIGEELHNNSAPDFMAAIVELESTPQTRSNQEINVGMKRGVARIDLNTTADSKTLIKEIIVKDAPAETYPFIENASASDKTVSYLKKFDPAFGGEQQGIFRIFESKRPVNIILRGTYNEIPISLKMQLPSIERNKIYELSVLNVGATVEGIFEIKPWEEGETIIGKPDTEHRILLNASQSKIPEGITVDYENNIVEVPATGVSDMKLAFVSDTRIDISATEGTDSGVNLSEMSVSEETEGIISAFNVSVAAQGSGRLGYTILVHLKNALLSGSYDYVEIRVAPSDKQIETVEMGGSIWMAFNARSRDLEDQVYPLDGATVEEMYRNGWVSSIGGLFQYGRKYMYTPWQGYNPSNNLGNQTADIPWQNDTHMPCPEGYRVPTRSELNSLLPKNQEIPGTYIAGNGEKITATLHVGEGTLTTPTGVTGTQHYVKFTSEDTGRYLIIPLAGGKGDKSTTNNPSFGKRAVLWTSERNGCPGGYAWTYWLPFEGKETTAIAERQLQMEAFASLRCVKK</sequence>
<feature type="signal peptide" evidence="1">
    <location>
        <begin position="1"/>
        <end position="23"/>
    </location>
</feature>
<protein>
    <submittedName>
        <fullName evidence="4">FISUMP domain-containing protein</fullName>
    </submittedName>
    <submittedName>
        <fullName evidence="3">Fibrobacter succinogenes major domain (Fib_succ_major)</fullName>
    </submittedName>
</protein>
<proteinExistence type="predicted"/>
<dbReference type="KEGG" id="bcel:BcellWH2_04985"/>
<evidence type="ECO:0000313" key="5">
    <source>
        <dbReference type="Proteomes" id="UP000061809"/>
    </source>
</evidence>
<gene>
    <name evidence="3" type="ORF">BcellWH2_04985</name>
    <name evidence="4" type="ORF">RO785_15985</name>
</gene>
<dbReference type="Proteomes" id="UP000061809">
    <property type="component" value="Chromosome"/>
</dbReference>
<dbReference type="Pfam" id="PF09603">
    <property type="entry name" value="Fib_succ_major"/>
    <property type="match status" value="1"/>
</dbReference>
<reference evidence="3 5" key="1">
    <citation type="journal article" date="2015" name="Science">
        <title>Genetic determinants of in vivo fitness and diet responsiveness in multiple human gut Bacteroides.</title>
        <authorList>
            <person name="Wu M."/>
            <person name="McNulty N.P."/>
            <person name="Rodionov D.A."/>
            <person name="Khoroshkin M.S."/>
            <person name="Griffin N.W."/>
            <person name="Cheng J."/>
            <person name="Latreille P."/>
            <person name="Kerstetter R.A."/>
            <person name="Terrapon N."/>
            <person name="Henrissat B."/>
            <person name="Osterman A.L."/>
            <person name="Gordon J.I."/>
        </authorList>
    </citation>
    <scope>NUCLEOTIDE SEQUENCE [LARGE SCALE GENOMIC DNA]</scope>
    <source>
        <strain evidence="3 5">WH2</strain>
    </source>
</reference>
<organism evidence="3 5">
    <name type="scientific">Bacteroides cellulosilyticus</name>
    <dbReference type="NCBI Taxonomy" id="246787"/>
    <lineage>
        <taxon>Bacteria</taxon>
        <taxon>Pseudomonadati</taxon>
        <taxon>Bacteroidota</taxon>
        <taxon>Bacteroidia</taxon>
        <taxon>Bacteroidales</taxon>
        <taxon>Bacteroidaceae</taxon>
        <taxon>Bacteroides</taxon>
    </lineage>
</organism>
<dbReference type="PROSITE" id="PS51257">
    <property type="entry name" value="PROKAR_LIPOPROTEIN"/>
    <property type="match status" value="1"/>
</dbReference>
<name>A0A0P0G5K3_9BACE</name>
<reference evidence="4" key="2">
    <citation type="submission" date="2023-08" db="EMBL/GenBank/DDBJ databases">
        <title>Reintroducing virulent viruses to syntetic microbiomes.</title>
        <authorList>
            <person name="Wilde J."/>
            <person name="Boyes R."/>
            <person name="Robinson A.V."/>
            <person name="Daisley B.A."/>
            <person name="Allen-Vercoe E."/>
        </authorList>
    </citation>
    <scope>NUCLEOTIDE SEQUENCE</scope>
    <source>
        <strain evidence="4">225I_12FAA</strain>
    </source>
</reference>
<evidence type="ECO:0000313" key="3">
    <source>
        <dbReference type="EMBL" id="ALJ62194.1"/>
    </source>
</evidence>
<dbReference type="Proteomes" id="UP001266995">
    <property type="component" value="Unassembled WGS sequence"/>
</dbReference>
<dbReference type="PATRIC" id="fig|246787.4.peg.5147"/>
<keyword evidence="1" id="KW-0732">Signal</keyword>
<evidence type="ECO:0000256" key="1">
    <source>
        <dbReference type="SAM" id="SignalP"/>
    </source>
</evidence>
<dbReference type="AlphaFoldDB" id="A0A0P0G5K3"/>